<dbReference type="SMART" id="SM00241">
    <property type="entry name" value="ZP"/>
    <property type="match status" value="1"/>
</dbReference>
<evidence type="ECO:0000313" key="6">
    <source>
        <dbReference type="Proteomes" id="UP000694569"/>
    </source>
</evidence>
<reference evidence="5" key="1">
    <citation type="submission" date="2025-08" db="UniProtKB">
        <authorList>
            <consortium name="Ensembl"/>
        </authorList>
    </citation>
    <scope>IDENTIFICATION</scope>
</reference>
<keyword evidence="2" id="KW-1015">Disulfide bond</keyword>
<name>A0A8C5N3C9_9ANUR</name>
<keyword evidence="1" id="KW-0732">Signal</keyword>
<dbReference type="Pfam" id="PF00100">
    <property type="entry name" value="Zona_pellucida"/>
    <property type="match status" value="1"/>
</dbReference>
<reference evidence="5" key="2">
    <citation type="submission" date="2025-09" db="UniProtKB">
        <authorList>
            <consortium name="Ensembl"/>
        </authorList>
    </citation>
    <scope>IDENTIFICATION</scope>
</reference>
<evidence type="ECO:0000313" key="5">
    <source>
        <dbReference type="Ensembl" id="ENSLLEP00000021063.1"/>
    </source>
</evidence>
<organism evidence="5 6">
    <name type="scientific">Leptobrachium leishanense</name>
    <name type="common">Leishan spiny toad</name>
    <dbReference type="NCBI Taxonomy" id="445787"/>
    <lineage>
        <taxon>Eukaryota</taxon>
        <taxon>Metazoa</taxon>
        <taxon>Chordata</taxon>
        <taxon>Craniata</taxon>
        <taxon>Vertebrata</taxon>
        <taxon>Euteleostomi</taxon>
        <taxon>Amphibia</taxon>
        <taxon>Batrachia</taxon>
        <taxon>Anura</taxon>
        <taxon>Pelobatoidea</taxon>
        <taxon>Megophryidae</taxon>
        <taxon>Leptobrachium</taxon>
    </lineage>
</organism>
<evidence type="ECO:0000259" key="4">
    <source>
        <dbReference type="PROSITE" id="PS51034"/>
    </source>
</evidence>
<proteinExistence type="predicted"/>
<dbReference type="Gene3D" id="2.60.40.4100">
    <property type="entry name" value="Zona pellucida, ZP-C domain"/>
    <property type="match status" value="1"/>
</dbReference>
<evidence type="ECO:0000256" key="1">
    <source>
        <dbReference type="ARBA" id="ARBA00022729"/>
    </source>
</evidence>
<dbReference type="GeneTree" id="ENSGT00940000163723"/>
<dbReference type="InterPro" id="IPR001507">
    <property type="entry name" value="ZP_dom"/>
</dbReference>
<dbReference type="PANTHER" id="PTHR14002">
    <property type="entry name" value="ENDOGLIN/TGF-BETA RECEPTOR TYPE III"/>
    <property type="match status" value="1"/>
</dbReference>
<dbReference type="PROSITE" id="PS51034">
    <property type="entry name" value="ZP_2"/>
    <property type="match status" value="1"/>
</dbReference>
<dbReference type="Gene3D" id="2.60.40.3210">
    <property type="entry name" value="Zona pellucida, ZP-N domain"/>
    <property type="match status" value="1"/>
</dbReference>
<dbReference type="InterPro" id="IPR055356">
    <property type="entry name" value="ZP-N"/>
</dbReference>
<keyword evidence="3" id="KW-0325">Glycoprotein</keyword>
<accession>A0A8C5N3C9</accession>
<protein>
    <recommendedName>
        <fullName evidence="4">ZP domain-containing protein</fullName>
    </recommendedName>
</protein>
<dbReference type="InterPro" id="IPR055355">
    <property type="entry name" value="ZP-C"/>
</dbReference>
<evidence type="ECO:0000256" key="2">
    <source>
        <dbReference type="ARBA" id="ARBA00023157"/>
    </source>
</evidence>
<dbReference type="Pfam" id="PF23344">
    <property type="entry name" value="ZP-N"/>
    <property type="match status" value="1"/>
</dbReference>
<dbReference type="AlphaFoldDB" id="A0A8C5N3C9"/>
<keyword evidence="6" id="KW-1185">Reference proteome</keyword>
<dbReference type="Proteomes" id="UP000694569">
    <property type="component" value="Unplaced"/>
</dbReference>
<dbReference type="InterPro" id="IPR048290">
    <property type="entry name" value="ZP_chr"/>
</dbReference>
<sequence length="382" mass="43014">MTVEWTPSEEDIGDHVPFCFFAETVQWHSSELRCVLVIIDSKILNTVLTCNENTMTLVIKKTSTDGLYDNHLRLNDPLCLLSSNSTHHVASVGFNSCGTEVKETEHEIVFKNKVTSFDEASAVISRKHQVIIPFNCSFPKKSRVSASFRAQKAVFEFTEAAFGNFTYKFQFYTNDQFLIVQTQTPLEVMLRDMLYMEIQVTSSLPNVQLFVESCRATPHDNPNDPVFYNIIDNGCLMDETLVIYRGSNTQSRFGMEAFAFIGDHEEVYLSCTVILCKLGDPHTRCARGCISKSSVEPEARRRKRSLTSEATESLQHFISQGPMRMKRQSSSEDSDGKVTLNVNTLVMSLSGVIAVALAATTIITYKKRVSLGQYQRLPTDDL</sequence>
<dbReference type="InterPro" id="IPR042235">
    <property type="entry name" value="ZP-C_dom"/>
</dbReference>
<dbReference type="PRINTS" id="PR00023">
    <property type="entry name" value="ZPELLUCIDA"/>
</dbReference>
<dbReference type="OrthoDB" id="10063988at2759"/>
<dbReference type="Ensembl" id="ENSLLET00000021880.1">
    <property type="protein sequence ID" value="ENSLLEP00000021063.1"/>
    <property type="gene ID" value="ENSLLEG00000013333.1"/>
</dbReference>
<feature type="domain" description="ZP" evidence="4">
    <location>
        <begin position="49"/>
        <end position="292"/>
    </location>
</feature>
<evidence type="ECO:0000256" key="3">
    <source>
        <dbReference type="ARBA" id="ARBA00023180"/>
    </source>
</evidence>
<dbReference type="PANTHER" id="PTHR14002:SF59">
    <property type="entry name" value="CUB AND ZONA PELLUCIDA-LIKE DOMAIN-CONTAINING PROTEIN 1-RELATED"/>
    <property type="match status" value="1"/>
</dbReference>